<comment type="caution">
    <text evidence="7">The sequence shown here is derived from an EMBL/GenBank/DDBJ whole genome shotgun (WGS) entry which is preliminary data.</text>
</comment>
<evidence type="ECO:0000313" key="7">
    <source>
        <dbReference type="EMBL" id="MDQ7248266.1"/>
    </source>
</evidence>
<dbReference type="InterPro" id="IPR004089">
    <property type="entry name" value="MCPsignal_dom"/>
</dbReference>
<evidence type="ECO:0000259" key="5">
    <source>
        <dbReference type="PROSITE" id="PS50111"/>
    </source>
</evidence>
<dbReference type="RefSeq" id="WP_379955718.1">
    <property type="nucleotide sequence ID" value="NZ_JAUYVI010000003.1"/>
</dbReference>
<keyword evidence="4" id="KW-0472">Membrane</keyword>
<evidence type="ECO:0000313" key="8">
    <source>
        <dbReference type="Proteomes" id="UP001230156"/>
    </source>
</evidence>
<dbReference type="Pfam" id="PF00672">
    <property type="entry name" value="HAMP"/>
    <property type="match status" value="1"/>
</dbReference>
<evidence type="ECO:0000256" key="3">
    <source>
        <dbReference type="PROSITE-ProRule" id="PRU00284"/>
    </source>
</evidence>
<keyword evidence="1 3" id="KW-0807">Transducer</keyword>
<keyword evidence="8" id="KW-1185">Reference proteome</keyword>
<dbReference type="PROSITE" id="PS50111">
    <property type="entry name" value="CHEMOTAXIS_TRANSDUC_2"/>
    <property type="match status" value="1"/>
</dbReference>
<dbReference type="Gene3D" id="6.10.340.10">
    <property type="match status" value="1"/>
</dbReference>
<feature type="domain" description="Methyl-accepting transducer" evidence="5">
    <location>
        <begin position="442"/>
        <end position="678"/>
    </location>
</feature>
<dbReference type="SUPFAM" id="SSF58104">
    <property type="entry name" value="Methyl-accepting chemotaxis protein (MCP) signaling domain"/>
    <property type="match status" value="1"/>
</dbReference>
<protein>
    <submittedName>
        <fullName evidence="7">Methyl-accepting chemotaxis protein</fullName>
    </submittedName>
</protein>
<proteinExistence type="inferred from homology"/>
<feature type="transmembrane region" description="Helical" evidence="4">
    <location>
        <begin position="6"/>
        <end position="29"/>
    </location>
</feature>
<keyword evidence="4" id="KW-1133">Transmembrane helix</keyword>
<comment type="similarity">
    <text evidence="2">Belongs to the methyl-accepting chemotaxis (MCP) protein family.</text>
</comment>
<evidence type="ECO:0000256" key="1">
    <source>
        <dbReference type="ARBA" id="ARBA00023224"/>
    </source>
</evidence>
<dbReference type="InterPro" id="IPR003660">
    <property type="entry name" value="HAMP_dom"/>
</dbReference>
<evidence type="ECO:0000256" key="4">
    <source>
        <dbReference type="SAM" id="Phobius"/>
    </source>
</evidence>
<dbReference type="SMART" id="SM00304">
    <property type="entry name" value="HAMP"/>
    <property type="match status" value="1"/>
</dbReference>
<feature type="domain" description="HAMP" evidence="6">
    <location>
        <begin position="349"/>
        <end position="402"/>
    </location>
</feature>
<gene>
    <name evidence="7" type="ORF">Q8A70_11350</name>
</gene>
<dbReference type="InterPro" id="IPR024478">
    <property type="entry name" value="HlyB_4HB_MCP"/>
</dbReference>
<dbReference type="Proteomes" id="UP001230156">
    <property type="component" value="Unassembled WGS sequence"/>
</dbReference>
<accession>A0ABU0YKK9</accession>
<feature type="transmembrane region" description="Helical" evidence="4">
    <location>
        <begin position="324"/>
        <end position="348"/>
    </location>
</feature>
<dbReference type="Gene3D" id="1.10.287.950">
    <property type="entry name" value="Methyl-accepting chemotaxis protein"/>
    <property type="match status" value="1"/>
</dbReference>
<dbReference type="Pfam" id="PF00015">
    <property type="entry name" value="MCPsignal"/>
    <property type="match status" value="1"/>
</dbReference>
<dbReference type="PANTHER" id="PTHR32089:SF112">
    <property type="entry name" value="LYSOZYME-LIKE PROTEIN-RELATED"/>
    <property type="match status" value="1"/>
</dbReference>
<dbReference type="PANTHER" id="PTHR32089">
    <property type="entry name" value="METHYL-ACCEPTING CHEMOTAXIS PROTEIN MCPB"/>
    <property type="match status" value="1"/>
</dbReference>
<evidence type="ECO:0000259" key="6">
    <source>
        <dbReference type="PROSITE" id="PS50885"/>
    </source>
</evidence>
<dbReference type="EMBL" id="JAUYVI010000003">
    <property type="protein sequence ID" value="MDQ7248266.1"/>
    <property type="molecule type" value="Genomic_DNA"/>
</dbReference>
<name>A0ABU0YKK9_9PROT</name>
<dbReference type="SMART" id="SM00283">
    <property type="entry name" value="MA"/>
    <property type="match status" value="1"/>
</dbReference>
<organism evidence="7 8">
    <name type="scientific">Dongia sedimenti</name>
    <dbReference type="NCBI Taxonomy" id="3064282"/>
    <lineage>
        <taxon>Bacteria</taxon>
        <taxon>Pseudomonadati</taxon>
        <taxon>Pseudomonadota</taxon>
        <taxon>Alphaproteobacteria</taxon>
        <taxon>Rhodospirillales</taxon>
        <taxon>Dongiaceae</taxon>
        <taxon>Dongia</taxon>
    </lineage>
</organism>
<reference evidence="8" key="1">
    <citation type="submission" date="2023-08" db="EMBL/GenBank/DDBJ databases">
        <title>Rhodospirillaceae gen. nov., a novel taxon isolated from the Yangtze River Yuezi River estuary sludge.</title>
        <authorList>
            <person name="Ruan L."/>
        </authorList>
    </citation>
    <scope>NUCLEOTIDE SEQUENCE [LARGE SCALE GENOMIC DNA]</scope>
    <source>
        <strain evidence="8">R-7</strain>
    </source>
</reference>
<dbReference type="Pfam" id="PF12729">
    <property type="entry name" value="4HB_MCP_1"/>
    <property type="match status" value="1"/>
</dbReference>
<dbReference type="CDD" id="cd06225">
    <property type="entry name" value="HAMP"/>
    <property type="match status" value="1"/>
</dbReference>
<sequence>MSGFKVRTWLIAGFGLMAAIMIVIVAVGLRQIQSNGAMTGEMVGERLPSTMTGDRLVANVQASTAALRDWMISDNAVFKAARGDVWKAIDRDVADLDALAAGWDATQDQTDWQQVKTLLEKLRAAQQETETIAHSALEQPALTLLERDAKFAEARINGGLIAMTNEERTQASTDERKELLLTLADLRQGFALSMANIRPYALTGDDGFISGFKKNWTITGTRMTKLEKSQALFTTGQKVTFDLLQKQMAVISPILPQVQEIRSGDGWNAAQTKLNNEVTPTFEAILDILSGKPGEDGQRHGGLVERQADSLKQSGNQIIDASRLLMIVTAGLGLGGILAAAVIALVVIRALTRPISRLTAAMGRLSDGDLEVEVPDAHLKNEMGAMARALAVFKTNMIHARAMDAQQKEEQAARAARAERVTEITGRFDAAVSGILGDVTDAVSKMRATAESMTGTASGAAERAQTVAKASNAATVNVQAVAGASEELAASVQEIGRQLENSTRIASEATEQAKATNTLVESLSAATEKIGTVVRLINDIAEQTNLLALNATIEAARAGDAGRGFAVVASEVKTLANQTAKATEEIGAHISAVQSVTGESVAAIRSIVETIDKINDITAQVSAAVVEQSAATQEIARSVQEAAQGTASVDENITGVTHAADLTGAAASEVRAAADSLGDRSQALRGEVESFLEAVRVA</sequence>
<evidence type="ECO:0000256" key="2">
    <source>
        <dbReference type="ARBA" id="ARBA00029447"/>
    </source>
</evidence>
<keyword evidence="4" id="KW-0812">Transmembrane</keyword>
<dbReference type="PROSITE" id="PS50885">
    <property type="entry name" value="HAMP"/>
    <property type="match status" value="1"/>
</dbReference>